<dbReference type="AlphaFoldDB" id="A5DI01"/>
<dbReference type="EMBL" id="CH408157">
    <property type="protein sequence ID" value="EDK38804.2"/>
    <property type="molecule type" value="Genomic_DNA"/>
</dbReference>
<feature type="region of interest" description="Disordered" evidence="1">
    <location>
        <begin position="51"/>
        <end position="94"/>
    </location>
</feature>
<dbReference type="Proteomes" id="UP000001997">
    <property type="component" value="Unassembled WGS sequence"/>
</dbReference>
<name>A5DI01_PICGU</name>
<dbReference type="HOGENOM" id="CLU_1563436_0_0_1"/>
<evidence type="ECO:0000256" key="1">
    <source>
        <dbReference type="SAM" id="MobiDB-lite"/>
    </source>
</evidence>
<dbReference type="RefSeq" id="XP_001485173.2">
    <property type="nucleotide sequence ID" value="XM_001485123.1"/>
</dbReference>
<sequence>MCKPDTQGDSHNAECYHRRMRHQDQAATFGVGVDVCLVDVVGDHGGNGDSFGRKCSSNRHENHRQHHGHTRPTHQRSRSHKVAPSSRRFPRQTSSSGMWESWDVFLSRQQPNPSLWTSRTATRTMLAHPKCTLLPSIWGRQQWPFEKAVSRKSSQSQRQKEPSRRDRLGQS</sequence>
<dbReference type="KEGG" id="pgu:PGUG_02902"/>
<evidence type="ECO:0000313" key="3">
    <source>
        <dbReference type="Proteomes" id="UP000001997"/>
    </source>
</evidence>
<dbReference type="GeneID" id="5126506"/>
<feature type="compositionally biased region" description="Basic residues" evidence="1">
    <location>
        <begin position="61"/>
        <end position="81"/>
    </location>
</feature>
<gene>
    <name evidence="2" type="ORF">PGUG_02902</name>
</gene>
<accession>A5DI01</accession>
<feature type="region of interest" description="Disordered" evidence="1">
    <location>
        <begin position="147"/>
        <end position="171"/>
    </location>
</feature>
<feature type="compositionally biased region" description="Basic and acidic residues" evidence="1">
    <location>
        <begin position="158"/>
        <end position="171"/>
    </location>
</feature>
<reference evidence="2 3" key="1">
    <citation type="journal article" date="2009" name="Nature">
        <title>Evolution of pathogenicity and sexual reproduction in eight Candida genomes.</title>
        <authorList>
            <person name="Butler G."/>
            <person name="Rasmussen M.D."/>
            <person name="Lin M.F."/>
            <person name="Santos M.A."/>
            <person name="Sakthikumar S."/>
            <person name="Munro C.A."/>
            <person name="Rheinbay E."/>
            <person name="Grabherr M."/>
            <person name="Forche A."/>
            <person name="Reedy J.L."/>
            <person name="Agrafioti I."/>
            <person name="Arnaud M.B."/>
            <person name="Bates S."/>
            <person name="Brown A.J."/>
            <person name="Brunke S."/>
            <person name="Costanzo M.C."/>
            <person name="Fitzpatrick D.A."/>
            <person name="de Groot P.W."/>
            <person name="Harris D."/>
            <person name="Hoyer L.L."/>
            <person name="Hube B."/>
            <person name="Klis F.M."/>
            <person name="Kodira C."/>
            <person name="Lennard N."/>
            <person name="Logue M.E."/>
            <person name="Martin R."/>
            <person name="Neiman A.M."/>
            <person name="Nikolaou E."/>
            <person name="Quail M.A."/>
            <person name="Quinn J."/>
            <person name="Santos M.C."/>
            <person name="Schmitzberger F.F."/>
            <person name="Sherlock G."/>
            <person name="Shah P."/>
            <person name="Silverstein K.A."/>
            <person name="Skrzypek M.S."/>
            <person name="Soll D."/>
            <person name="Staggs R."/>
            <person name="Stansfield I."/>
            <person name="Stumpf M.P."/>
            <person name="Sudbery P.E."/>
            <person name="Srikantha T."/>
            <person name="Zeng Q."/>
            <person name="Berman J."/>
            <person name="Berriman M."/>
            <person name="Heitman J."/>
            <person name="Gow N.A."/>
            <person name="Lorenz M.C."/>
            <person name="Birren B.W."/>
            <person name="Kellis M."/>
            <person name="Cuomo C.A."/>
        </authorList>
    </citation>
    <scope>NUCLEOTIDE SEQUENCE [LARGE SCALE GENOMIC DNA]</scope>
    <source>
        <strain evidence="3">ATCC 6260 / CBS 566 / DSM 6381 / JCM 1539 / NBRC 10279 / NRRL Y-324</strain>
    </source>
</reference>
<evidence type="ECO:0000313" key="2">
    <source>
        <dbReference type="EMBL" id="EDK38804.2"/>
    </source>
</evidence>
<proteinExistence type="predicted"/>
<dbReference type="InParanoid" id="A5DI01"/>
<protein>
    <submittedName>
        <fullName evidence="2">Uncharacterized protein</fullName>
    </submittedName>
</protein>
<keyword evidence="3" id="KW-1185">Reference proteome</keyword>
<organism evidence="2 3">
    <name type="scientific">Meyerozyma guilliermondii (strain ATCC 6260 / CBS 566 / DSM 6381 / JCM 1539 / NBRC 10279 / NRRL Y-324)</name>
    <name type="common">Yeast</name>
    <name type="synonym">Candida guilliermondii</name>
    <dbReference type="NCBI Taxonomy" id="294746"/>
    <lineage>
        <taxon>Eukaryota</taxon>
        <taxon>Fungi</taxon>
        <taxon>Dikarya</taxon>
        <taxon>Ascomycota</taxon>
        <taxon>Saccharomycotina</taxon>
        <taxon>Pichiomycetes</taxon>
        <taxon>Debaryomycetaceae</taxon>
        <taxon>Meyerozyma</taxon>
    </lineage>
</organism>